<dbReference type="KEGG" id="aon:DEH84_07245"/>
<dbReference type="RefSeq" id="WP_109036100.1">
    <property type="nucleotide sequence ID" value="NZ_CP029210.1"/>
</dbReference>
<keyword evidence="3" id="KW-1185">Reference proteome</keyword>
<keyword evidence="1" id="KW-0732">Signal</keyword>
<dbReference type="OrthoDB" id="1465721at2"/>
<organism evidence="2 3">
    <name type="scientific">Aquabacterium olei</name>
    <dbReference type="NCBI Taxonomy" id="1296669"/>
    <lineage>
        <taxon>Bacteria</taxon>
        <taxon>Pseudomonadati</taxon>
        <taxon>Pseudomonadota</taxon>
        <taxon>Betaproteobacteria</taxon>
        <taxon>Burkholderiales</taxon>
        <taxon>Aquabacterium</taxon>
    </lineage>
</organism>
<evidence type="ECO:0000313" key="3">
    <source>
        <dbReference type="Proteomes" id="UP000244892"/>
    </source>
</evidence>
<evidence type="ECO:0008006" key="4">
    <source>
        <dbReference type="Google" id="ProtNLM"/>
    </source>
</evidence>
<protein>
    <recommendedName>
        <fullName evidence="4">PEP-CTERM sorting domain-containing protein</fullName>
    </recommendedName>
</protein>
<evidence type="ECO:0000256" key="1">
    <source>
        <dbReference type="SAM" id="SignalP"/>
    </source>
</evidence>
<feature type="signal peptide" evidence="1">
    <location>
        <begin position="1"/>
        <end position="25"/>
    </location>
</feature>
<sequence length="255" mass="27246">MSLVCRGPGALLALACLAAAPAARAELPVKLDASGRYVYRQDFNSLGAVSRAYDWVDNQTLPGWSLLNFVEQPLVTPTYRGDIGDDGSGSFYSYGLEGDANRALGALGSGSAYFGTPAPGALAGYITVAFRNLSGQDLDRIAVRFQGQQWRQGASDNLNTMAFEYGVGEVFGHVNWVRPGKGFDFDSPSPLIGTPEGQVVNGRDPLASAQLGGTLPTVWPAGAKLWLRWVVVNNHGFDHGLAIDDVELKAERTPR</sequence>
<feature type="chain" id="PRO_5016160947" description="PEP-CTERM sorting domain-containing protein" evidence="1">
    <location>
        <begin position="26"/>
        <end position="255"/>
    </location>
</feature>
<dbReference type="AlphaFoldDB" id="A0A2U8FQY0"/>
<dbReference type="EMBL" id="CP029210">
    <property type="protein sequence ID" value="AWI53248.1"/>
    <property type="molecule type" value="Genomic_DNA"/>
</dbReference>
<reference evidence="2 3" key="1">
    <citation type="submission" date="2018-05" db="EMBL/GenBank/DDBJ databases">
        <title>complete genome sequence of Aquabacterium olei NBRC 110486.</title>
        <authorList>
            <person name="Tang B."/>
            <person name="Chang J."/>
            <person name="Zhang L."/>
            <person name="Yang H."/>
        </authorList>
    </citation>
    <scope>NUCLEOTIDE SEQUENCE [LARGE SCALE GENOMIC DNA]</scope>
    <source>
        <strain evidence="2 3">NBRC 110486</strain>
    </source>
</reference>
<evidence type="ECO:0000313" key="2">
    <source>
        <dbReference type="EMBL" id="AWI53248.1"/>
    </source>
</evidence>
<gene>
    <name evidence="2" type="ORF">DEH84_07245</name>
</gene>
<name>A0A2U8FQY0_9BURK</name>
<accession>A0A2U8FQY0</accession>
<proteinExistence type="predicted"/>
<dbReference type="Proteomes" id="UP000244892">
    <property type="component" value="Chromosome"/>
</dbReference>